<evidence type="ECO:0000313" key="1">
    <source>
        <dbReference type="EMBL" id="QCF26584.1"/>
    </source>
</evidence>
<keyword evidence="2" id="KW-1185">Reference proteome</keyword>
<accession>A0A4P7XJ47</accession>
<dbReference type="AlphaFoldDB" id="A0A4P7XJ47"/>
<gene>
    <name evidence="1" type="ORF">soil367_11935</name>
</gene>
<dbReference type="KEGG" id="hmi:soil367_11935"/>
<evidence type="ECO:0000313" key="2">
    <source>
        <dbReference type="Proteomes" id="UP000298049"/>
    </source>
</evidence>
<sequence length="69" mass="7312">MGIQAGNVTRSGFSRQRCSFSGALPGCGATDKVAAFRQAAIFEQLSLAFTPKSLRRIPVEALPFASCYG</sequence>
<protein>
    <submittedName>
        <fullName evidence="1">Uncharacterized protein</fullName>
    </submittedName>
</protein>
<dbReference type="EMBL" id="CP031093">
    <property type="protein sequence ID" value="QCF26584.1"/>
    <property type="molecule type" value="Genomic_DNA"/>
</dbReference>
<name>A0A4P7XJ47_9ALTE</name>
<organism evidence="1 2">
    <name type="scientific">Hydrocarboniclastica marina</name>
    <dbReference type="NCBI Taxonomy" id="2259620"/>
    <lineage>
        <taxon>Bacteria</taxon>
        <taxon>Pseudomonadati</taxon>
        <taxon>Pseudomonadota</taxon>
        <taxon>Gammaproteobacteria</taxon>
        <taxon>Alteromonadales</taxon>
        <taxon>Alteromonadaceae</taxon>
        <taxon>Hydrocarboniclastica</taxon>
    </lineage>
</organism>
<reference evidence="1 2" key="1">
    <citation type="submission" date="2018-07" db="EMBL/GenBank/DDBJ databases">
        <title>Marsedoiliclastica nanhaica gen. nov. sp. nov., a novel marine hydrocarbonoclastic bacterium isolated from an in-situ enriched hydrocarbon-degrading consortium in deep-sea sediment.</title>
        <authorList>
            <person name="Dong C."/>
            <person name="Ma T."/>
            <person name="Liu R."/>
            <person name="Shao Z."/>
        </authorList>
    </citation>
    <scope>NUCLEOTIDE SEQUENCE [LARGE SCALE GENOMIC DNA]</scope>
    <source>
        <strain evidence="2">soil36-7</strain>
    </source>
</reference>
<dbReference type="Proteomes" id="UP000298049">
    <property type="component" value="Chromosome"/>
</dbReference>
<proteinExistence type="predicted"/>